<accession>A0AAD5GEM7</accession>
<keyword evidence="3" id="KW-1185">Reference proteome</keyword>
<dbReference type="AlphaFoldDB" id="A0AAD5GEM7"/>
<name>A0AAD5GEM7_AMBAR</name>
<feature type="non-terminal residue" evidence="2">
    <location>
        <position position="37"/>
    </location>
</feature>
<evidence type="ECO:0000256" key="1">
    <source>
        <dbReference type="SAM" id="Phobius"/>
    </source>
</evidence>
<keyword evidence="1" id="KW-1133">Transmembrane helix</keyword>
<feature type="transmembrane region" description="Helical" evidence="1">
    <location>
        <begin position="5"/>
        <end position="25"/>
    </location>
</feature>
<proteinExistence type="predicted"/>
<dbReference type="EMBL" id="JAMZMK010008755">
    <property type="protein sequence ID" value="KAI7738669.1"/>
    <property type="molecule type" value="Genomic_DNA"/>
</dbReference>
<dbReference type="Proteomes" id="UP001206925">
    <property type="component" value="Unassembled WGS sequence"/>
</dbReference>
<protein>
    <submittedName>
        <fullName evidence="2">Uncharacterized protein</fullName>
    </submittedName>
</protein>
<sequence length="37" mass="4576">MLWLYLFCFSHILATVILFLNHLYFRYIDFLFVGVVF</sequence>
<evidence type="ECO:0000313" key="3">
    <source>
        <dbReference type="Proteomes" id="UP001206925"/>
    </source>
</evidence>
<keyword evidence="1" id="KW-0472">Membrane</keyword>
<organism evidence="2 3">
    <name type="scientific">Ambrosia artemisiifolia</name>
    <name type="common">Common ragweed</name>
    <dbReference type="NCBI Taxonomy" id="4212"/>
    <lineage>
        <taxon>Eukaryota</taxon>
        <taxon>Viridiplantae</taxon>
        <taxon>Streptophyta</taxon>
        <taxon>Embryophyta</taxon>
        <taxon>Tracheophyta</taxon>
        <taxon>Spermatophyta</taxon>
        <taxon>Magnoliopsida</taxon>
        <taxon>eudicotyledons</taxon>
        <taxon>Gunneridae</taxon>
        <taxon>Pentapetalae</taxon>
        <taxon>asterids</taxon>
        <taxon>campanulids</taxon>
        <taxon>Asterales</taxon>
        <taxon>Asteraceae</taxon>
        <taxon>Asteroideae</taxon>
        <taxon>Heliantheae alliance</taxon>
        <taxon>Heliantheae</taxon>
        <taxon>Ambrosia</taxon>
    </lineage>
</organism>
<comment type="caution">
    <text evidence="2">The sequence shown here is derived from an EMBL/GenBank/DDBJ whole genome shotgun (WGS) entry which is preliminary data.</text>
</comment>
<gene>
    <name evidence="2" type="ORF">M8C21_000319</name>
</gene>
<evidence type="ECO:0000313" key="2">
    <source>
        <dbReference type="EMBL" id="KAI7738669.1"/>
    </source>
</evidence>
<keyword evidence="1" id="KW-0812">Transmembrane</keyword>
<reference evidence="2" key="1">
    <citation type="submission" date="2022-06" db="EMBL/GenBank/DDBJ databases">
        <title>Uncovering the hologenomic basis of an extraordinary plant invasion.</title>
        <authorList>
            <person name="Bieker V.C."/>
            <person name="Martin M.D."/>
            <person name="Gilbert T."/>
            <person name="Hodgins K."/>
            <person name="Battlay P."/>
            <person name="Petersen B."/>
            <person name="Wilson J."/>
        </authorList>
    </citation>
    <scope>NUCLEOTIDE SEQUENCE</scope>
    <source>
        <strain evidence="2">AA19_3_7</strain>
        <tissue evidence="2">Leaf</tissue>
    </source>
</reference>